<accession>A0A1S3ZNA7</accession>
<comment type="similarity">
    <text evidence="1">Belongs to the FPF1 family.</text>
</comment>
<dbReference type="RefSeq" id="XP_016465842.1">
    <property type="nucleotide sequence ID" value="XM_016610356.1"/>
</dbReference>
<sequence length="111" mass="13111">MSGVWLSKITEVIRLVENPSEEEQSNGRKRKVLIHLPTQEIVSSYKSLEKILTDLGWEKYIDECDTDSYQFHKKTPADLSISLPKDFAKFNTVQMYDIVFKTRHIFHVRYM</sequence>
<dbReference type="GO" id="GO:0009909">
    <property type="term" value="P:regulation of flower development"/>
    <property type="evidence" value="ECO:0007669"/>
    <property type="project" value="InterPro"/>
</dbReference>
<dbReference type="RefSeq" id="XP_016465842.1">
    <property type="nucleotide sequence ID" value="XM_016610356.2"/>
</dbReference>
<reference evidence="3" key="2">
    <citation type="submission" date="2025-08" db="UniProtKB">
        <authorList>
            <consortium name="RefSeq"/>
        </authorList>
    </citation>
    <scope>IDENTIFICATION</scope>
    <source>
        <tissue evidence="3">Leaf</tissue>
    </source>
</reference>
<evidence type="ECO:0000256" key="1">
    <source>
        <dbReference type="ARBA" id="ARBA00008013"/>
    </source>
</evidence>
<dbReference type="OrthoDB" id="10275377at2759"/>
<name>A0A1S3ZNA7_TOBAC</name>
<organism evidence="2 3">
    <name type="scientific">Nicotiana tabacum</name>
    <name type="common">Common tobacco</name>
    <dbReference type="NCBI Taxonomy" id="4097"/>
    <lineage>
        <taxon>Eukaryota</taxon>
        <taxon>Viridiplantae</taxon>
        <taxon>Streptophyta</taxon>
        <taxon>Embryophyta</taxon>
        <taxon>Tracheophyta</taxon>
        <taxon>Spermatophyta</taxon>
        <taxon>Magnoliopsida</taxon>
        <taxon>eudicotyledons</taxon>
        <taxon>Gunneridae</taxon>
        <taxon>Pentapetalae</taxon>
        <taxon>asterids</taxon>
        <taxon>lamiids</taxon>
        <taxon>Solanales</taxon>
        <taxon>Solanaceae</taxon>
        <taxon>Nicotianoideae</taxon>
        <taxon>Nicotianeae</taxon>
        <taxon>Nicotiana</taxon>
    </lineage>
</organism>
<protein>
    <submittedName>
        <fullName evidence="3">Flowering-promoting factor 1-like</fullName>
    </submittedName>
</protein>
<dbReference type="PaxDb" id="4097-A0A1S3ZNA7"/>
<proteinExistence type="inferred from homology"/>
<dbReference type="GeneID" id="107788659"/>
<dbReference type="KEGG" id="nta:107788659"/>
<keyword evidence="2" id="KW-1185">Reference proteome</keyword>
<dbReference type="OMA" id="GWEKYID"/>
<dbReference type="PANTHER" id="PTHR33433">
    <property type="entry name" value="FLOWERING-PROMOTING FACTOR 1-LIKE PROTEIN 1"/>
    <property type="match status" value="1"/>
</dbReference>
<gene>
    <name evidence="3" type="primary">LOC107788659</name>
</gene>
<evidence type="ECO:0000313" key="2">
    <source>
        <dbReference type="Proteomes" id="UP000790787"/>
    </source>
</evidence>
<dbReference type="AlphaFoldDB" id="A0A1S3ZNA7"/>
<evidence type="ECO:0000313" key="3">
    <source>
        <dbReference type="RefSeq" id="XP_016465842.1"/>
    </source>
</evidence>
<reference evidence="2" key="1">
    <citation type="journal article" date="2014" name="Nat. Commun.">
        <title>The tobacco genome sequence and its comparison with those of tomato and potato.</title>
        <authorList>
            <person name="Sierro N."/>
            <person name="Battey J.N."/>
            <person name="Ouadi S."/>
            <person name="Bakaher N."/>
            <person name="Bovet L."/>
            <person name="Willig A."/>
            <person name="Goepfert S."/>
            <person name="Peitsch M.C."/>
            <person name="Ivanov N.V."/>
        </authorList>
    </citation>
    <scope>NUCLEOTIDE SEQUENCE [LARGE SCALE GENOMIC DNA]</scope>
</reference>
<dbReference type="InterPro" id="IPR039274">
    <property type="entry name" value="FPF1"/>
</dbReference>
<dbReference type="Proteomes" id="UP000790787">
    <property type="component" value="Chromosome 9"/>
</dbReference>
<dbReference type="STRING" id="4097.A0A1S3ZNA7"/>